<dbReference type="RefSeq" id="WP_231917537.1">
    <property type="nucleotide sequence ID" value="NZ_BKAR01000011.1"/>
</dbReference>
<dbReference type="Pfam" id="PF00532">
    <property type="entry name" value="Peripla_BP_1"/>
    <property type="match status" value="1"/>
</dbReference>
<dbReference type="Gene3D" id="3.40.50.2300">
    <property type="match status" value="2"/>
</dbReference>
<dbReference type="SUPFAM" id="SSF47413">
    <property type="entry name" value="lambda repressor-like DNA-binding domains"/>
    <property type="match status" value="1"/>
</dbReference>
<evidence type="ECO:0000256" key="3">
    <source>
        <dbReference type="ARBA" id="ARBA00023163"/>
    </source>
</evidence>
<dbReference type="GO" id="GO:0003700">
    <property type="term" value="F:DNA-binding transcription factor activity"/>
    <property type="evidence" value="ECO:0007669"/>
    <property type="project" value="TreeGrafter"/>
</dbReference>
<keyword evidence="3" id="KW-0804">Transcription</keyword>
<keyword evidence="1" id="KW-0805">Transcription regulation</keyword>
<keyword evidence="5" id="KW-1185">Reference proteome</keyword>
<dbReference type="InterPro" id="IPR000843">
    <property type="entry name" value="HTH_LacI"/>
</dbReference>
<dbReference type="InterPro" id="IPR010982">
    <property type="entry name" value="Lambda_DNA-bd_dom_sf"/>
</dbReference>
<dbReference type="Pfam" id="PF00356">
    <property type="entry name" value="LacI"/>
    <property type="match status" value="1"/>
</dbReference>
<evidence type="ECO:0000256" key="1">
    <source>
        <dbReference type="ARBA" id="ARBA00023015"/>
    </source>
</evidence>
<dbReference type="EMBL" id="BKAR01000011">
    <property type="protein sequence ID" value="GEP84525.1"/>
    <property type="molecule type" value="Genomic_DNA"/>
</dbReference>
<accession>A0A239TJL4</accession>
<dbReference type="SUPFAM" id="SSF53822">
    <property type="entry name" value="Periplasmic binding protein-like I"/>
    <property type="match status" value="1"/>
</dbReference>
<dbReference type="GO" id="GO:0000976">
    <property type="term" value="F:transcription cis-regulatory region binding"/>
    <property type="evidence" value="ECO:0007669"/>
    <property type="project" value="TreeGrafter"/>
</dbReference>
<dbReference type="Gene3D" id="1.10.260.40">
    <property type="entry name" value="lambda repressor-like DNA-binding domains"/>
    <property type="match status" value="1"/>
</dbReference>
<dbReference type="PROSITE" id="PS50932">
    <property type="entry name" value="HTH_LACI_2"/>
    <property type="match status" value="1"/>
</dbReference>
<comment type="caution">
    <text evidence="4">The sequence shown here is derived from an EMBL/GenBank/DDBJ whole genome shotgun (WGS) entry which is preliminary data.</text>
</comment>
<dbReference type="Proteomes" id="UP000321736">
    <property type="component" value="Unassembled WGS sequence"/>
</dbReference>
<organism evidence="4 5">
    <name type="scientific">Staphylococcus piscifermentans</name>
    <dbReference type="NCBI Taxonomy" id="70258"/>
    <lineage>
        <taxon>Bacteria</taxon>
        <taxon>Bacillati</taxon>
        <taxon>Bacillota</taxon>
        <taxon>Bacilli</taxon>
        <taxon>Bacillales</taxon>
        <taxon>Staphylococcaceae</taxon>
        <taxon>Staphylococcus</taxon>
    </lineage>
</organism>
<sequence length="335" mass="37359">MKIATIKDVAKEAGLSTTTISRFLNNHPYISDENREKIKTAMEKLNYVPNSAATQLRSNKSYNIGVIVPRITNPYFSSLIEVIEKELSSTAYRILIMQTHNSKDEEVQLLDMLRQKQIDGIIMCSLENDISLVEDYIQYGPIVVSGNQNIHSELIPIVSTDQQQATYNATRYLIEKGYQKIAYCTGGSYTDTNHGLSRNLGFQTAMKEFHKEIDSGLIYTDIHTIEDGHSVAKQIINLKLENRPDAIFAGSDEVAAGLIETLTENNISIPSDIAIMGYDNQPFASLLKVPLTTISQPIQGIGEQTTGKLMNLINDTENTLKHSDLSLNIIERLST</sequence>
<evidence type="ECO:0000313" key="4">
    <source>
        <dbReference type="EMBL" id="GEP84525.1"/>
    </source>
</evidence>
<dbReference type="InterPro" id="IPR028082">
    <property type="entry name" value="Peripla_BP_I"/>
</dbReference>
<keyword evidence="2" id="KW-0238">DNA-binding</keyword>
<evidence type="ECO:0000313" key="5">
    <source>
        <dbReference type="Proteomes" id="UP000321736"/>
    </source>
</evidence>
<dbReference type="InterPro" id="IPR001761">
    <property type="entry name" value="Peripla_BP/Lac1_sug-bd_dom"/>
</dbReference>
<evidence type="ECO:0000256" key="2">
    <source>
        <dbReference type="ARBA" id="ARBA00023125"/>
    </source>
</evidence>
<protein>
    <submittedName>
        <fullName evidence="4">LacI family transcriptional regulator</fullName>
    </submittedName>
</protein>
<proteinExistence type="predicted"/>
<name>A0A239TJL4_9STAP</name>
<dbReference type="CDD" id="cd01392">
    <property type="entry name" value="HTH_LacI"/>
    <property type="match status" value="1"/>
</dbReference>
<dbReference type="AlphaFoldDB" id="A0A239TJL4"/>
<dbReference type="PANTHER" id="PTHR30146">
    <property type="entry name" value="LACI-RELATED TRANSCRIPTIONAL REPRESSOR"/>
    <property type="match status" value="1"/>
</dbReference>
<reference evidence="4 5" key="1">
    <citation type="submission" date="2019-07" db="EMBL/GenBank/DDBJ databases">
        <title>Whole genome shotgun sequence of Staphylococcus piscifermentans NBRC 109625.</title>
        <authorList>
            <person name="Hosoyama A."/>
            <person name="Uohara A."/>
            <person name="Ohji S."/>
            <person name="Ichikawa N."/>
        </authorList>
    </citation>
    <scope>NUCLEOTIDE SEQUENCE [LARGE SCALE GENOMIC DNA]</scope>
    <source>
        <strain evidence="4 5">NBRC 109625</strain>
    </source>
</reference>
<dbReference type="PANTHER" id="PTHR30146:SF136">
    <property type="entry name" value="NTD BIOSYNTHESIS OPERON REGULATOR NTDR"/>
    <property type="match status" value="1"/>
</dbReference>
<gene>
    <name evidence="4" type="ORF">SPI02_11100</name>
</gene>
<dbReference type="SMART" id="SM00354">
    <property type="entry name" value="HTH_LACI"/>
    <property type="match status" value="1"/>
</dbReference>
<dbReference type="CDD" id="cd06286">
    <property type="entry name" value="PBP1_CcpB-like"/>
    <property type="match status" value="1"/>
</dbReference>